<evidence type="ECO:0000313" key="1">
    <source>
        <dbReference type="EMBL" id="MCQ8774530.1"/>
    </source>
</evidence>
<organism evidence="1 2">
    <name type="scientific">Streptomyces telluris</name>
    <dbReference type="NCBI Taxonomy" id="2720021"/>
    <lineage>
        <taxon>Bacteria</taxon>
        <taxon>Bacillati</taxon>
        <taxon>Actinomycetota</taxon>
        <taxon>Actinomycetes</taxon>
        <taxon>Kitasatosporales</taxon>
        <taxon>Streptomycetaceae</taxon>
        <taxon>Streptomyces</taxon>
    </lineage>
</organism>
<dbReference type="AlphaFoldDB" id="A0A9X2LRZ1"/>
<dbReference type="SUPFAM" id="SSF48371">
    <property type="entry name" value="ARM repeat"/>
    <property type="match status" value="2"/>
</dbReference>
<dbReference type="EMBL" id="JANIID010000046">
    <property type="protein sequence ID" value="MCQ8774530.1"/>
    <property type="molecule type" value="Genomic_DNA"/>
</dbReference>
<evidence type="ECO:0000313" key="2">
    <source>
        <dbReference type="Proteomes" id="UP001142374"/>
    </source>
</evidence>
<reference evidence="1" key="1">
    <citation type="submission" date="2022-06" db="EMBL/GenBank/DDBJ databases">
        <title>WGS of actinobacteria.</title>
        <authorList>
            <person name="Thawai C."/>
        </authorList>
    </citation>
    <scope>NUCLEOTIDE SEQUENCE</scope>
    <source>
        <strain evidence="1">AA8</strain>
    </source>
</reference>
<proteinExistence type="predicted"/>
<accession>A0A9X2LRZ1</accession>
<gene>
    <name evidence="1" type="ORF">NQU55_32935</name>
</gene>
<dbReference type="RefSeq" id="WP_256791680.1">
    <property type="nucleotide sequence ID" value="NZ_JANIID010000046.1"/>
</dbReference>
<evidence type="ECO:0008006" key="3">
    <source>
        <dbReference type="Google" id="ProtNLM"/>
    </source>
</evidence>
<comment type="caution">
    <text evidence="1">The sequence shown here is derived from an EMBL/GenBank/DDBJ whole genome shotgun (WGS) entry which is preliminary data.</text>
</comment>
<dbReference type="Gene3D" id="1.25.10.10">
    <property type="entry name" value="Leucine-rich Repeat Variant"/>
    <property type="match status" value="2"/>
</dbReference>
<dbReference type="InterPro" id="IPR011989">
    <property type="entry name" value="ARM-like"/>
</dbReference>
<protein>
    <recommendedName>
        <fullName evidence="3">LRV domain-containing protein</fullName>
    </recommendedName>
</protein>
<sequence>MSADILYGLAGNPAAPPDVLLRLLHSASPEVGERVARRASLPGEVIDAIVGHPDVKVRSAFAESPLAPGAQRARLVDDTPRVRLALATGPLVFRSRPEPLPDETYARLFNDPRSYIRHEALISPSLPARVLAGLAGSPDPDLRHAACRAWDELTPEAREALLADEEPYVRRAAALRAASGDARHTAELAGELDRWDLTLLLTHGRLDRVLAERYAHSDEPSERMAVAENPSLPADLVAHLARDPHHPVRRAVSARPELTETQRAAIDYEIGPDERLRPLLWVREAREDAGVLRRCVHSSHVWLRRSAAVSPYLPPDLVARLARDDDFAVRLLLCEHHPAPPPELMWRILIEWDGCTRWLLLDKPGFPLHRLAALADHEDPGLRRFAVHAPDASPGLLDRLSRDEADYVRHQAAGDPRLPLPRLHEMLADPADARYAAQNPGLSPAGMRRLLDEAVVV</sequence>
<name>A0A9X2LRZ1_9ACTN</name>
<dbReference type="Proteomes" id="UP001142374">
    <property type="component" value="Unassembled WGS sequence"/>
</dbReference>
<dbReference type="InterPro" id="IPR016024">
    <property type="entry name" value="ARM-type_fold"/>
</dbReference>
<keyword evidence="2" id="KW-1185">Reference proteome</keyword>